<keyword evidence="3" id="KW-1185">Reference proteome</keyword>
<keyword evidence="1" id="KW-0732">Signal</keyword>
<gene>
    <name evidence="2" type="ORF">TKK_001714</name>
</gene>
<proteinExistence type="predicted"/>
<dbReference type="EMBL" id="JBJJXI010000019">
    <property type="protein sequence ID" value="KAL3406377.1"/>
    <property type="molecule type" value="Genomic_DNA"/>
</dbReference>
<comment type="caution">
    <text evidence="2">The sequence shown here is derived from an EMBL/GenBank/DDBJ whole genome shotgun (WGS) entry which is preliminary data.</text>
</comment>
<protein>
    <submittedName>
        <fullName evidence="2">Uncharacterized protein</fullName>
    </submittedName>
</protein>
<sequence length="122" mass="13242">MSQCSIYGCLTIAIVLALIGHNNCAIDAQPIDTVNNESQPRSYAAVASDLNTDATFWSRNYYGYRPFVGGRSAYVGYGPVYRTGAYYRPDVVFNVVGGSGGRGYRGYGGYPRFGGYGWAGYI</sequence>
<dbReference type="Proteomes" id="UP001627154">
    <property type="component" value="Unassembled WGS sequence"/>
</dbReference>
<evidence type="ECO:0000313" key="2">
    <source>
        <dbReference type="EMBL" id="KAL3406377.1"/>
    </source>
</evidence>
<reference evidence="2 3" key="1">
    <citation type="journal article" date="2024" name="bioRxiv">
        <title>A reference genome for Trichogramma kaykai: A tiny desert-dwelling parasitoid wasp with competing sex-ratio distorters.</title>
        <authorList>
            <person name="Culotta J."/>
            <person name="Lindsey A.R."/>
        </authorList>
    </citation>
    <scope>NUCLEOTIDE SEQUENCE [LARGE SCALE GENOMIC DNA]</scope>
    <source>
        <strain evidence="2 3">KSX58</strain>
    </source>
</reference>
<name>A0ABD2XNM2_9HYME</name>
<feature type="chain" id="PRO_5044858871" evidence="1">
    <location>
        <begin position="29"/>
        <end position="122"/>
    </location>
</feature>
<feature type="signal peptide" evidence="1">
    <location>
        <begin position="1"/>
        <end position="28"/>
    </location>
</feature>
<dbReference type="AlphaFoldDB" id="A0ABD2XNM2"/>
<accession>A0ABD2XNM2</accession>
<evidence type="ECO:0000256" key="1">
    <source>
        <dbReference type="SAM" id="SignalP"/>
    </source>
</evidence>
<evidence type="ECO:0000313" key="3">
    <source>
        <dbReference type="Proteomes" id="UP001627154"/>
    </source>
</evidence>
<organism evidence="2 3">
    <name type="scientific">Trichogramma kaykai</name>
    <dbReference type="NCBI Taxonomy" id="54128"/>
    <lineage>
        <taxon>Eukaryota</taxon>
        <taxon>Metazoa</taxon>
        <taxon>Ecdysozoa</taxon>
        <taxon>Arthropoda</taxon>
        <taxon>Hexapoda</taxon>
        <taxon>Insecta</taxon>
        <taxon>Pterygota</taxon>
        <taxon>Neoptera</taxon>
        <taxon>Endopterygota</taxon>
        <taxon>Hymenoptera</taxon>
        <taxon>Apocrita</taxon>
        <taxon>Proctotrupomorpha</taxon>
        <taxon>Chalcidoidea</taxon>
        <taxon>Trichogrammatidae</taxon>
        <taxon>Trichogramma</taxon>
    </lineage>
</organism>